<dbReference type="PANTHER" id="PTHR33403:SF48">
    <property type="entry name" value="PROTEIN SPIRAL1-LIKE 1"/>
    <property type="match status" value="1"/>
</dbReference>
<reference evidence="4 5" key="1">
    <citation type="submission" date="2022-01" db="EMBL/GenBank/DDBJ databases">
        <authorList>
            <person name="Xiong W."/>
            <person name="Schranz E."/>
        </authorList>
    </citation>
    <scope>NUCLEOTIDE SEQUENCE [LARGE SCALE GENOMIC DNA]</scope>
</reference>
<proteinExistence type="inferred from homology"/>
<evidence type="ECO:0000256" key="2">
    <source>
        <dbReference type="ARBA" id="ARBA00022701"/>
    </source>
</evidence>
<comment type="similarity">
    <text evidence="1">Belongs to the SPIRAL1 family.</text>
</comment>
<name>A0AAU9M5X1_9ASTR</name>
<dbReference type="GO" id="GO:0043622">
    <property type="term" value="P:cortical microtubule organization"/>
    <property type="evidence" value="ECO:0007669"/>
    <property type="project" value="InterPro"/>
</dbReference>
<comment type="caution">
    <text evidence="4">The sequence shown here is derived from an EMBL/GenBank/DDBJ whole genome shotgun (WGS) entry which is preliminary data.</text>
</comment>
<evidence type="ECO:0000256" key="3">
    <source>
        <dbReference type="SAM" id="MobiDB-lite"/>
    </source>
</evidence>
<keyword evidence="2" id="KW-0493">Microtubule</keyword>
<keyword evidence="5" id="KW-1185">Reference proteome</keyword>
<gene>
    <name evidence="4" type="ORF">LVIROSA_LOCUS8369</name>
</gene>
<dbReference type="Proteomes" id="UP001157418">
    <property type="component" value="Unassembled WGS sequence"/>
</dbReference>
<accession>A0AAU9M5X1</accession>
<evidence type="ECO:0000313" key="5">
    <source>
        <dbReference type="Proteomes" id="UP001157418"/>
    </source>
</evidence>
<dbReference type="EMBL" id="CAKMRJ010001112">
    <property type="protein sequence ID" value="CAH1420941.1"/>
    <property type="molecule type" value="Genomic_DNA"/>
</dbReference>
<evidence type="ECO:0000256" key="1">
    <source>
        <dbReference type="ARBA" id="ARBA00009656"/>
    </source>
</evidence>
<dbReference type="GO" id="GO:0010005">
    <property type="term" value="C:cortical microtubule, transverse to long axis"/>
    <property type="evidence" value="ECO:0007669"/>
    <property type="project" value="TreeGrafter"/>
</dbReference>
<evidence type="ECO:0000313" key="4">
    <source>
        <dbReference type="EMBL" id="CAH1420941.1"/>
    </source>
</evidence>
<dbReference type="AlphaFoldDB" id="A0AAU9M5X1"/>
<feature type="region of interest" description="Disordered" evidence="3">
    <location>
        <begin position="75"/>
        <end position="179"/>
    </location>
</feature>
<feature type="compositionally biased region" description="Polar residues" evidence="3">
    <location>
        <begin position="110"/>
        <end position="140"/>
    </location>
</feature>
<sequence>MVPEANKLTINHSIQPHVNLASKIPHPFSFKFHRLSSILPIFLQSQFDFSPDLIYTKRMGRGVSCGGGQSSLGYLLGSGAGQAETDDNAPPPPEDTTEAPKDSTEPPSDDATNTQTDESGNVINQNPTAESSHDSSTNNYHRADGQNCGNFITDRPSTKVHAAPGGNSSLGYLFGDEKK</sequence>
<dbReference type="PANTHER" id="PTHR33403">
    <property type="entry name" value="SPR1"/>
    <property type="match status" value="1"/>
</dbReference>
<protein>
    <submittedName>
        <fullName evidence="4">Uncharacterized protein</fullName>
    </submittedName>
</protein>
<organism evidence="4 5">
    <name type="scientific">Lactuca virosa</name>
    <dbReference type="NCBI Taxonomy" id="75947"/>
    <lineage>
        <taxon>Eukaryota</taxon>
        <taxon>Viridiplantae</taxon>
        <taxon>Streptophyta</taxon>
        <taxon>Embryophyta</taxon>
        <taxon>Tracheophyta</taxon>
        <taxon>Spermatophyta</taxon>
        <taxon>Magnoliopsida</taxon>
        <taxon>eudicotyledons</taxon>
        <taxon>Gunneridae</taxon>
        <taxon>Pentapetalae</taxon>
        <taxon>asterids</taxon>
        <taxon>campanulids</taxon>
        <taxon>Asterales</taxon>
        <taxon>Asteraceae</taxon>
        <taxon>Cichorioideae</taxon>
        <taxon>Cichorieae</taxon>
        <taxon>Lactucinae</taxon>
        <taxon>Lactuca</taxon>
    </lineage>
</organism>
<dbReference type="InterPro" id="IPR039613">
    <property type="entry name" value="SPR1/2/3/4/5"/>
</dbReference>